<gene>
    <name evidence="2" type="ORF">VTK73DRAFT_1131</name>
</gene>
<feature type="region of interest" description="Disordered" evidence="1">
    <location>
        <begin position="121"/>
        <end position="202"/>
    </location>
</feature>
<feature type="compositionally biased region" description="Low complexity" evidence="1">
    <location>
        <begin position="177"/>
        <end position="186"/>
    </location>
</feature>
<evidence type="ECO:0000313" key="2">
    <source>
        <dbReference type="EMBL" id="KAL1845096.1"/>
    </source>
</evidence>
<evidence type="ECO:0000256" key="1">
    <source>
        <dbReference type="SAM" id="MobiDB-lite"/>
    </source>
</evidence>
<feature type="compositionally biased region" description="Basic residues" evidence="1">
    <location>
        <begin position="137"/>
        <end position="146"/>
    </location>
</feature>
<evidence type="ECO:0000313" key="3">
    <source>
        <dbReference type="Proteomes" id="UP001586593"/>
    </source>
</evidence>
<sequence length="202" mass="22738">MQVFPYLLDLGFPYRKSALPSSPREPYRPRARRKLSGFLQFPQLQIAPAAIRIRPPASQVSAPTERLLFSFLPFFDYRRNCPSSLPPLICRQAPHPPFSLRPRWILLPPSPQSLIDTRVIPTVPESETTTDSIDCPHRRRCRRRRAVTIPPSPSRPRKPTSTKTGPRRAASPPPLPRLYRLSSPRSPSSPSPPATTSTAPPT</sequence>
<organism evidence="2 3">
    <name type="scientific">Phialemonium thermophilum</name>
    <dbReference type="NCBI Taxonomy" id="223376"/>
    <lineage>
        <taxon>Eukaryota</taxon>
        <taxon>Fungi</taxon>
        <taxon>Dikarya</taxon>
        <taxon>Ascomycota</taxon>
        <taxon>Pezizomycotina</taxon>
        <taxon>Sordariomycetes</taxon>
        <taxon>Sordariomycetidae</taxon>
        <taxon>Cephalothecales</taxon>
        <taxon>Cephalothecaceae</taxon>
        <taxon>Phialemonium</taxon>
    </lineage>
</organism>
<name>A0ABR3VTZ3_9PEZI</name>
<keyword evidence="3" id="KW-1185">Reference proteome</keyword>
<reference evidence="2 3" key="1">
    <citation type="journal article" date="2024" name="Commun. Biol.">
        <title>Comparative genomic analysis of thermophilic fungi reveals convergent evolutionary adaptations and gene losses.</title>
        <authorList>
            <person name="Steindorff A.S."/>
            <person name="Aguilar-Pontes M.V."/>
            <person name="Robinson A.J."/>
            <person name="Andreopoulos B."/>
            <person name="LaButti K."/>
            <person name="Kuo A."/>
            <person name="Mondo S."/>
            <person name="Riley R."/>
            <person name="Otillar R."/>
            <person name="Haridas S."/>
            <person name="Lipzen A."/>
            <person name="Grimwood J."/>
            <person name="Schmutz J."/>
            <person name="Clum A."/>
            <person name="Reid I.D."/>
            <person name="Moisan M.C."/>
            <person name="Butler G."/>
            <person name="Nguyen T.T.M."/>
            <person name="Dewar K."/>
            <person name="Conant G."/>
            <person name="Drula E."/>
            <person name="Henrissat B."/>
            <person name="Hansel C."/>
            <person name="Singer S."/>
            <person name="Hutchinson M.I."/>
            <person name="de Vries R.P."/>
            <person name="Natvig D.O."/>
            <person name="Powell A.J."/>
            <person name="Tsang A."/>
            <person name="Grigoriev I.V."/>
        </authorList>
    </citation>
    <scope>NUCLEOTIDE SEQUENCE [LARGE SCALE GENOMIC DNA]</scope>
    <source>
        <strain evidence="2 3">ATCC 24622</strain>
    </source>
</reference>
<protein>
    <submittedName>
        <fullName evidence="2">Uncharacterized protein</fullName>
    </submittedName>
</protein>
<feature type="compositionally biased region" description="Low complexity" evidence="1">
    <location>
        <begin position="161"/>
        <end position="170"/>
    </location>
</feature>
<accession>A0ABR3VTZ3</accession>
<proteinExistence type="predicted"/>
<dbReference type="Proteomes" id="UP001586593">
    <property type="component" value="Unassembled WGS sequence"/>
</dbReference>
<dbReference type="EMBL" id="JAZHXJ010001268">
    <property type="protein sequence ID" value="KAL1845096.1"/>
    <property type="molecule type" value="Genomic_DNA"/>
</dbReference>
<comment type="caution">
    <text evidence="2">The sequence shown here is derived from an EMBL/GenBank/DDBJ whole genome shotgun (WGS) entry which is preliminary data.</text>
</comment>